<dbReference type="Proteomes" id="UP001430953">
    <property type="component" value="Unassembled WGS sequence"/>
</dbReference>
<evidence type="ECO:0000256" key="1">
    <source>
        <dbReference type="SAM" id="MobiDB-lite"/>
    </source>
</evidence>
<feature type="signal peptide" evidence="2">
    <location>
        <begin position="1"/>
        <end position="24"/>
    </location>
</feature>
<evidence type="ECO:0000256" key="2">
    <source>
        <dbReference type="SAM" id="SignalP"/>
    </source>
</evidence>
<sequence>MRVPTGYAPAITATQLFLSLLVRCLPPPDPGSSHPPFLFCPSRDSAKSHSSPSQNTVTRVTSRTGSLFA</sequence>
<feature type="compositionally biased region" description="Polar residues" evidence="1">
    <location>
        <begin position="48"/>
        <end position="69"/>
    </location>
</feature>
<protein>
    <recommendedName>
        <fullName evidence="5">Secreted protein</fullName>
    </recommendedName>
</protein>
<reference evidence="3 4" key="1">
    <citation type="submission" date="2023-03" db="EMBL/GenBank/DDBJ databases">
        <title>High recombination rates correlate with genetic variation in Cardiocondyla obscurior ants.</title>
        <authorList>
            <person name="Errbii M."/>
        </authorList>
    </citation>
    <scope>NUCLEOTIDE SEQUENCE [LARGE SCALE GENOMIC DNA]</scope>
    <source>
        <strain evidence="3">Alpha-2009</strain>
        <tissue evidence="3">Whole body</tissue>
    </source>
</reference>
<accession>A0AAW2GC74</accession>
<feature type="region of interest" description="Disordered" evidence="1">
    <location>
        <begin position="42"/>
        <end position="69"/>
    </location>
</feature>
<keyword evidence="2" id="KW-0732">Signal</keyword>
<dbReference type="AlphaFoldDB" id="A0AAW2GC74"/>
<keyword evidence="4" id="KW-1185">Reference proteome</keyword>
<gene>
    <name evidence="3" type="ORF">PUN28_004605</name>
</gene>
<dbReference type="EMBL" id="JADYXP020000004">
    <property type="protein sequence ID" value="KAL0125623.1"/>
    <property type="molecule type" value="Genomic_DNA"/>
</dbReference>
<evidence type="ECO:0000313" key="3">
    <source>
        <dbReference type="EMBL" id="KAL0125623.1"/>
    </source>
</evidence>
<feature type="chain" id="PRO_5043867478" description="Secreted protein" evidence="2">
    <location>
        <begin position="25"/>
        <end position="69"/>
    </location>
</feature>
<name>A0AAW2GC74_9HYME</name>
<organism evidence="3 4">
    <name type="scientific">Cardiocondyla obscurior</name>
    <dbReference type="NCBI Taxonomy" id="286306"/>
    <lineage>
        <taxon>Eukaryota</taxon>
        <taxon>Metazoa</taxon>
        <taxon>Ecdysozoa</taxon>
        <taxon>Arthropoda</taxon>
        <taxon>Hexapoda</taxon>
        <taxon>Insecta</taxon>
        <taxon>Pterygota</taxon>
        <taxon>Neoptera</taxon>
        <taxon>Endopterygota</taxon>
        <taxon>Hymenoptera</taxon>
        <taxon>Apocrita</taxon>
        <taxon>Aculeata</taxon>
        <taxon>Formicoidea</taxon>
        <taxon>Formicidae</taxon>
        <taxon>Myrmicinae</taxon>
        <taxon>Cardiocondyla</taxon>
    </lineage>
</organism>
<proteinExistence type="predicted"/>
<evidence type="ECO:0008006" key="5">
    <source>
        <dbReference type="Google" id="ProtNLM"/>
    </source>
</evidence>
<evidence type="ECO:0000313" key="4">
    <source>
        <dbReference type="Proteomes" id="UP001430953"/>
    </source>
</evidence>
<comment type="caution">
    <text evidence="3">The sequence shown here is derived from an EMBL/GenBank/DDBJ whole genome shotgun (WGS) entry which is preliminary data.</text>
</comment>